<evidence type="ECO:0000313" key="1">
    <source>
        <dbReference type="EMBL" id="GCL67137.1"/>
    </source>
</evidence>
<protein>
    <submittedName>
        <fullName evidence="1">Uncharacterized protein</fullName>
    </submittedName>
</protein>
<proteinExistence type="predicted"/>
<sequence length="139" mass="15565">MKDVVINTTEQNLTPAIEEGMGFFIISRSKLQICETPMELATALQELTDYEPIMLTKGSLGTLHAEMARYDMINSIRSLGSQEIYDDLPAQNKLVKVMTLMPPATPDWSRGIPDMITIDITEQTAESMFESTDSDNTDR</sequence>
<reference evidence="1 2" key="1">
    <citation type="submission" date="2019-03" db="EMBL/GenBank/DDBJ databases">
        <title>Draft genome sequences of two Veillonella tobetsuensis clinical isolates from intraoperative bronchial fluids of elderly patients with pulmonary carcinoma.</title>
        <authorList>
            <person name="Akiyama T."/>
        </authorList>
    </citation>
    <scope>NUCLEOTIDE SEQUENCE [LARGE SCALE GENOMIC DNA]</scope>
    <source>
        <strain evidence="1 2">PAGU 1578</strain>
    </source>
</reference>
<organism evidence="1 2">
    <name type="scientific">Veillonella tobetsuensis</name>
    <dbReference type="NCBI Taxonomy" id="1110546"/>
    <lineage>
        <taxon>Bacteria</taxon>
        <taxon>Bacillati</taxon>
        <taxon>Bacillota</taxon>
        <taxon>Negativicutes</taxon>
        <taxon>Veillonellales</taxon>
        <taxon>Veillonellaceae</taxon>
        <taxon>Veillonella</taxon>
    </lineage>
</organism>
<gene>
    <name evidence="1" type="ORF">PAGU1578_07580</name>
</gene>
<dbReference type="EMBL" id="BJCQ01000016">
    <property type="protein sequence ID" value="GCL67137.1"/>
    <property type="molecule type" value="Genomic_DNA"/>
</dbReference>
<name>A0A480B4C9_9FIRM</name>
<dbReference type="AlphaFoldDB" id="A0A480B4C9"/>
<evidence type="ECO:0000313" key="2">
    <source>
        <dbReference type="Proteomes" id="UP000300381"/>
    </source>
</evidence>
<dbReference type="Proteomes" id="UP000300381">
    <property type="component" value="Unassembled WGS sequence"/>
</dbReference>
<comment type="caution">
    <text evidence="1">The sequence shown here is derived from an EMBL/GenBank/DDBJ whole genome shotgun (WGS) entry which is preliminary data.</text>
</comment>
<accession>A0A480B4C9</accession>
<dbReference type="RefSeq" id="WP_137660642.1">
    <property type="nucleotide sequence ID" value="NZ_BJCQ01000016.1"/>
</dbReference>